<sequence length="236" mass="26637">MILRREASEVAVDLTSPSLNLSADSNEVVTYRRDSRNYITQLFSPQLPAAETGFFNIRMSRGVMITPHWHTNSSEMVVVIAGEVTTSVFNPNTQRLMTYRLGPGKVAQFPKGWFHWIVSLTDDTFIMAIFDRPNSDIVYAADFLRFTPKEIMGLAYGVNPEEFAQAVAPIRQSVVLGPSVESRNRENAPGVSQGSFYEGDDARSYPGLQPGYGQEQRPSGPEISHPWRMEPNRFWW</sequence>
<evidence type="ECO:0000313" key="2">
    <source>
        <dbReference type="EMBL" id="GIO68892.1"/>
    </source>
</evidence>
<keyword evidence="3" id="KW-1185">Reference proteome</keyword>
<dbReference type="Pfam" id="PF00190">
    <property type="entry name" value="Cupin_1"/>
    <property type="match status" value="1"/>
</dbReference>
<dbReference type="InterPro" id="IPR011051">
    <property type="entry name" value="RmlC_Cupin_sf"/>
</dbReference>
<reference evidence="2 3" key="1">
    <citation type="submission" date="2021-03" db="EMBL/GenBank/DDBJ databases">
        <title>Antimicrobial resistance genes in bacteria isolated from Japanese honey, and their potential for conferring macrolide and lincosamide resistance in the American foulbrood pathogen Paenibacillus larvae.</title>
        <authorList>
            <person name="Okamoto M."/>
            <person name="Kumagai M."/>
            <person name="Kanamori H."/>
            <person name="Takamatsu D."/>
        </authorList>
    </citation>
    <scope>NUCLEOTIDE SEQUENCE [LARGE SCALE GENOMIC DNA]</scope>
    <source>
        <strain evidence="2 3">J21TS3</strain>
    </source>
</reference>
<evidence type="ECO:0000313" key="3">
    <source>
        <dbReference type="Proteomes" id="UP000680638"/>
    </source>
</evidence>
<gene>
    <name evidence="2" type="ORF">J21TS3_37130</name>
</gene>
<feature type="domain" description="Cupin type-1" evidence="1">
    <location>
        <begin position="19"/>
        <end position="164"/>
    </location>
</feature>
<dbReference type="InterPro" id="IPR014710">
    <property type="entry name" value="RmlC-like_jellyroll"/>
</dbReference>
<organism evidence="2 3">
    <name type="scientific">Paenibacillus cookii</name>
    <dbReference type="NCBI Taxonomy" id="157839"/>
    <lineage>
        <taxon>Bacteria</taxon>
        <taxon>Bacillati</taxon>
        <taxon>Bacillota</taxon>
        <taxon>Bacilli</taxon>
        <taxon>Bacillales</taxon>
        <taxon>Paenibacillaceae</taxon>
        <taxon>Paenibacillus</taxon>
    </lineage>
</organism>
<proteinExistence type="predicted"/>
<dbReference type="Proteomes" id="UP000680638">
    <property type="component" value="Unassembled WGS sequence"/>
</dbReference>
<dbReference type="SMART" id="SM00835">
    <property type="entry name" value="Cupin_1"/>
    <property type="match status" value="1"/>
</dbReference>
<accession>A0ABQ4M059</accession>
<dbReference type="InterPro" id="IPR006045">
    <property type="entry name" value="Cupin_1"/>
</dbReference>
<protein>
    <recommendedName>
        <fullName evidence="1">Cupin type-1 domain-containing protein</fullName>
    </recommendedName>
</protein>
<dbReference type="SUPFAM" id="SSF51182">
    <property type="entry name" value="RmlC-like cupins"/>
    <property type="match status" value="1"/>
</dbReference>
<dbReference type="Gene3D" id="2.60.120.10">
    <property type="entry name" value="Jelly Rolls"/>
    <property type="match status" value="1"/>
</dbReference>
<comment type="caution">
    <text evidence="2">The sequence shown here is derived from an EMBL/GenBank/DDBJ whole genome shotgun (WGS) entry which is preliminary data.</text>
</comment>
<dbReference type="EMBL" id="BORW01000023">
    <property type="protein sequence ID" value="GIO68892.1"/>
    <property type="molecule type" value="Genomic_DNA"/>
</dbReference>
<evidence type="ECO:0000259" key="1">
    <source>
        <dbReference type="SMART" id="SM00835"/>
    </source>
</evidence>
<name>A0ABQ4M059_9BACL</name>